<evidence type="ECO:0000256" key="1">
    <source>
        <dbReference type="SAM" id="SignalP"/>
    </source>
</evidence>
<evidence type="ECO:0000313" key="3">
    <source>
        <dbReference type="Proteomes" id="UP000799438"/>
    </source>
</evidence>
<reference evidence="2" key="1">
    <citation type="journal article" date="2020" name="Stud. Mycol.">
        <title>101 Dothideomycetes genomes: a test case for predicting lifestyles and emergence of pathogens.</title>
        <authorList>
            <person name="Haridas S."/>
            <person name="Albert R."/>
            <person name="Binder M."/>
            <person name="Bloem J."/>
            <person name="Labutti K."/>
            <person name="Salamov A."/>
            <person name="Andreopoulos B."/>
            <person name="Baker S."/>
            <person name="Barry K."/>
            <person name="Bills G."/>
            <person name="Bluhm B."/>
            <person name="Cannon C."/>
            <person name="Castanera R."/>
            <person name="Culley D."/>
            <person name="Daum C."/>
            <person name="Ezra D."/>
            <person name="Gonzalez J."/>
            <person name="Henrissat B."/>
            <person name="Kuo A."/>
            <person name="Liang C."/>
            <person name="Lipzen A."/>
            <person name="Lutzoni F."/>
            <person name="Magnuson J."/>
            <person name="Mondo S."/>
            <person name="Nolan M."/>
            <person name="Ohm R."/>
            <person name="Pangilinan J."/>
            <person name="Park H.-J."/>
            <person name="Ramirez L."/>
            <person name="Alfaro M."/>
            <person name="Sun H."/>
            <person name="Tritt A."/>
            <person name="Yoshinaga Y."/>
            <person name="Zwiers L.-H."/>
            <person name="Turgeon B."/>
            <person name="Goodwin S."/>
            <person name="Spatafora J."/>
            <person name="Crous P."/>
            <person name="Grigoriev I."/>
        </authorList>
    </citation>
    <scope>NUCLEOTIDE SEQUENCE</scope>
    <source>
        <strain evidence="2">CBS 121167</strain>
    </source>
</reference>
<proteinExistence type="predicted"/>
<dbReference type="Proteomes" id="UP000799438">
    <property type="component" value="Unassembled WGS sequence"/>
</dbReference>
<evidence type="ECO:0008006" key="4">
    <source>
        <dbReference type="Google" id="ProtNLM"/>
    </source>
</evidence>
<name>A0A6A6B0K9_9PEZI</name>
<organism evidence="2 3">
    <name type="scientific">Aplosporella prunicola CBS 121167</name>
    <dbReference type="NCBI Taxonomy" id="1176127"/>
    <lineage>
        <taxon>Eukaryota</taxon>
        <taxon>Fungi</taxon>
        <taxon>Dikarya</taxon>
        <taxon>Ascomycota</taxon>
        <taxon>Pezizomycotina</taxon>
        <taxon>Dothideomycetes</taxon>
        <taxon>Dothideomycetes incertae sedis</taxon>
        <taxon>Botryosphaeriales</taxon>
        <taxon>Aplosporellaceae</taxon>
        <taxon>Aplosporella</taxon>
    </lineage>
</organism>
<dbReference type="EMBL" id="ML995509">
    <property type="protein sequence ID" value="KAF2136973.1"/>
    <property type="molecule type" value="Genomic_DNA"/>
</dbReference>
<gene>
    <name evidence="2" type="ORF">K452DRAFT_116244</name>
</gene>
<keyword evidence="1" id="KW-0732">Signal</keyword>
<feature type="chain" id="PRO_5025602956" description="Secreted protein" evidence="1">
    <location>
        <begin position="30"/>
        <end position="83"/>
    </location>
</feature>
<evidence type="ECO:0000313" key="2">
    <source>
        <dbReference type="EMBL" id="KAF2136973.1"/>
    </source>
</evidence>
<dbReference type="GeneID" id="54292586"/>
<accession>A0A6A6B0K9</accession>
<sequence>MWVARYGVLGRHCVDVMFSAFVFVACGWARCDSTPPGAACLGRFVSHSSGSAKLRERMTRVVCVCITCESESERREKKKSWPN</sequence>
<keyword evidence="3" id="KW-1185">Reference proteome</keyword>
<dbReference type="PROSITE" id="PS51257">
    <property type="entry name" value="PROKAR_LIPOPROTEIN"/>
    <property type="match status" value="1"/>
</dbReference>
<protein>
    <recommendedName>
        <fullName evidence="4">Secreted protein</fullName>
    </recommendedName>
</protein>
<feature type="signal peptide" evidence="1">
    <location>
        <begin position="1"/>
        <end position="29"/>
    </location>
</feature>
<dbReference type="AlphaFoldDB" id="A0A6A6B0K9"/>
<dbReference type="RefSeq" id="XP_033392691.1">
    <property type="nucleotide sequence ID" value="XM_033535092.1"/>
</dbReference>